<feature type="region of interest" description="Disordered" evidence="1">
    <location>
        <begin position="20"/>
        <end position="126"/>
    </location>
</feature>
<feature type="compositionally biased region" description="Low complexity" evidence="1">
    <location>
        <begin position="29"/>
        <end position="44"/>
    </location>
</feature>
<keyword evidence="2" id="KW-0472">Membrane</keyword>
<dbReference type="Proteomes" id="UP001201980">
    <property type="component" value="Unassembled WGS sequence"/>
</dbReference>
<comment type="caution">
    <text evidence="3">The sequence shown here is derived from an EMBL/GenBank/DDBJ whole genome shotgun (WGS) entry which is preliminary data.</text>
</comment>
<evidence type="ECO:0000256" key="2">
    <source>
        <dbReference type="SAM" id="Phobius"/>
    </source>
</evidence>
<evidence type="ECO:0000313" key="4">
    <source>
        <dbReference type="Proteomes" id="UP001201980"/>
    </source>
</evidence>
<keyword evidence="2" id="KW-1133">Transmembrane helix</keyword>
<evidence type="ECO:0000256" key="1">
    <source>
        <dbReference type="SAM" id="MobiDB-lite"/>
    </source>
</evidence>
<keyword evidence="2" id="KW-0812">Transmembrane</keyword>
<feature type="transmembrane region" description="Helical" evidence="2">
    <location>
        <begin position="169"/>
        <end position="189"/>
    </location>
</feature>
<organism evidence="3 4">
    <name type="scientific">Zalerion maritima</name>
    <dbReference type="NCBI Taxonomy" id="339359"/>
    <lineage>
        <taxon>Eukaryota</taxon>
        <taxon>Fungi</taxon>
        <taxon>Dikarya</taxon>
        <taxon>Ascomycota</taxon>
        <taxon>Pezizomycotina</taxon>
        <taxon>Sordariomycetes</taxon>
        <taxon>Lulworthiomycetidae</taxon>
        <taxon>Lulworthiales</taxon>
        <taxon>Lulworthiaceae</taxon>
        <taxon>Zalerion</taxon>
    </lineage>
</organism>
<evidence type="ECO:0000313" key="3">
    <source>
        <dbReference type="EMBL" id="KAJ2903438.1"/>
    </source>
</evidence>
<accession>A0AAD5WUG6</accession>
<keyword evidence="4" id="KW-1185">Reference proteome</keyword>
<feature type="region of interest" description="Disordered" evidence="1">
    <location>
        <begin position="205"/>
        <end position="292"/>
    </location>
</feature>
<feature type="compositionally biased region" description="Polar residues" evidence="1">
    <location>
        <begin position="115"/>
        <end position="126"/>
    </location>
</feature>
<protein>
    <submittedName>
        <fullName evidence="3">Uncharacterized protein</fullName>
    </submittedName>
</protein>
<gene>
    <name evidence="3" type="ORF">MKZ38_009923</name>
</gene>
<proteinExistence type="predicted"/>
<dbReference type="AlphaFoldDB" id="A0AAD5WUG6"/>
<feature type="compositionally biased region" description="Gly residues" evidence="1">
    <location>
        <begin position="241"/>
        <end position="263"/>
    </location>
</feature>
<name>A0AAD5WUG6_9PEZI</name>
<sequence length="337" mass="35917">MAPILYAWKRSSHQGATEYTGITDTVIRTTTSSSGQMPRPSRLSPKPPRRTPRGGLGVGLAKDMSPCSDETTLDSAPPTAGESGSEPDCRHITSVGDSLELRSAPSPSHPAHRGTAQTFRTATASTAEQQIRIPMAPSAALPLHPRSASAVRLEAREATGVENDPVMKVFIIVIVLGFVLLASAVYCCGSMKHEGRRVFSRRPARGLRARLGPQRTRPVRRRRMELESESEGESETERGGNGRGVRGSAWGGRIGTGLDGGGETDQEFGPNPDTIIPVRTPPPPYTERPTAGEESTVAMGRARMTANGLVVGADADASATTNIAVLPRRPERVLRMA</sequence>
<reference evidence="3" key="1">
    <citation type="submission" date="2022-07" db="EMBL/GenBank/DDBJ databases">
        <title>Draft genome sequence of Zalerion maritima ATCC 34329, a (micro)plastics degrading marine fungus.</title>
        <authorList>
            <person name="Paco A."/>
            <person name="Goncalves M.F.M."/>
            <person name="Rocha-Santos T.A.P."/>
            <person name="Alves A."/>
        </authorList>
    </citation>
    <scope>NUCLEOTIDE SEQUENCE</scope>
    <source>
        <strain evidence="3">ATCC 34329</strain>
    </source>
</reference>
<dbReference type="EMBL" id="JAKWBI020000081">
    <property type="protein sequence ID" value="KAJ2903438.1"/>
    <property type="molecule type" value="Genomic_DNA"/>
</dbReference>